<reference evidence="1" key="1">
    <citation type="submission" date="2021-01" db="EMBL/GenBank/DDBJ databases">
        <title>Metabolic potential, ecology and presence of endohyphal bacteria is reflected in genomic diversity of Mucoromycotina.</title>
        <authorList>
            <person name="Muszewska A."/>
            <person name="Okrasinska A."/>
            <person name="Steczkiewicz K."/>
            <person name="Drgas O."/>
            <person name="Orlowska M."/>
            <person name="Perlinska-Lenart U."/>
            <person name="Aleksandrzak-Piekarczyk T."/>
            <person name="Szatraj K."/>
            <person name="Zielenkiewicz U."/>
            <person name="Pilsyk S."/>
            <person name="Malc E."/>
            <person name="Mieczkowski P."/>
            <person name="Kruszewska J.S."/>
            <person name="Biernat P."/>
            <person name="Pawlowska J."/>
        </authorList>
    </citation>
    <scope>NUCLEOTIDE SEQUENCE</scope>
    <source>
        <strain evidence="1">WA0000018081</strain>
    </source>
</reference>
<dbReference type="EMBL" id="JAEPRE010000001">
    <property type="protein sequence ID" value="KAG2237965.1"/>
    <property type="molecule type" value="Genomic_DNA"/>
</dbReference>
<proteinExistence type="predicted"/>
<dbReference type="Proteomes" id="UP000613177">
    <property type="component" value="Unassembled WGS sequence"/>
</dbReference>
<feature type="non-terminal residue" evidence="1">
    <location>
        <position position="1"/>
    </location>
</feature>
<protein>
    <submittedName>
        <fullName evidence="1">Uncharacterized protein</fullName>
    </submittedName>
</protein>
<organism evidence="1 2">
    <name type="scientific">Thamnidium elegans</name>
    <dbReference type="NCBI Taxonomy" id="101142"/>
    <lineage>
        <taxon>Eukaryota</taxon>
        <taxon>Fungi</taxon>
        <taxon>Fungi incertae sedis</taxon>
        <taxon>Mucoromycota</taxon>
        <taxon>Mucoromycotina</taxon>
        <taxon>Mucoromycetes</taxon>
        <taxon>Mucorales</taxon>
        <taxon>Mucorineae</taxon>
        <taxon>Mucoraceae</taxon>
        <taxon>Thamnidium</taxon>
    </lineage>
</organism>
<dbReference type="AlphaFoldDB" id="A0A8H7VYH3"/>
<gene>
    <name evidence="1" type="ORF">INT48_002526</name>
</gene>
<feature type="non-terminal residue" evidence="1">
    <location>
        <position position="76"/>
    </location>
</feature>
<evidence type="ECO:0000313" key="1">
    <source>
        <dbReference type="EMBL" id="KAG2237965.1"/>
    </source>
</evidence>
<comment type="caution">
    <text evidence="1">The sequence shown here is derived from an EMBL/GenBank/DDBJ whole genome shotgun (WGS) entry which is preliminary data.</text>
</comment>
<accession>A0A8H7VYH3</accession>
<keyword evidence="2" id="KW-1185">Reference proteome</keyword>
<evidence type="ECO:0000313" key="2">
    <source>
        <dbReference type="Proteomes" id="UP000613177"/>
    </source>
</evidence>
<sequence>WSDNKKRLDKLVWGLHKYNPGLKVPVLFTYFPDSSSTESTIDKIPKYLGLETNQLIIDYHVLVMSPLTISKQINEG</sequence>
<name>A0A8H7VYH3_9FUNG</name>